<dbReference type="InterPro" id="IPR036922">
    <property type="entry name" value="Rieske_2Fe-2S_sf"/>
</dbReference>
<dbReference type="PANTHER" id="PTHR43756:SF5">
    <property type="entry name" value="CHOLINE MONOOXYGENASE, CHLOROPLASTIC"/>
    <property type="match status" value="1"/>
</dbReference>
<evidence type="ECO:0000256" key="3">
    <source>
        <dbReference type="ARBA" id="ARBA00022723"/>
    </source>
</evidence>
<keyword evidence="6" id="KW-0411">Iron-sulfur</keyword>
<dbReference type="InterPro" id="IPR015879">
    <property type="entry name" value="Ring_hydroxy_dOase_asu_C_dom"/>
</dbReference>
<accession>A0A7W0ICJ6</accession>
<evidence type="ECO:0000256" key="5">
    <source>
        <dbReference type="ARBA" id="ARBA00023004"/>
    </source>
</evidence>
<dbReference type="Pfam" id="PF00355">
    <property type="entry name" value="Rieske"/>
    <property type="match status" value="1"/>
</dbReference>
<dbReference type="Proteomes" id="UP000545761">
    <property type="component" value="Unassembled WGS sequence"/>
</dbReference>
<dbReference type="AlphaFoldDB" id="A0A7W0ICJ6"/>
<evidence type="ECO:0000256" key="2">
    <source>
        <dbReference type="ARBA" id="ARBA00022714"/>
    </source>
</evidence>
<keyword evidence="8" id="KW-0223">Dioxygenase</keyword>
<sequence length="373" mass="41669">MAPTIRPPETAQALPREAYLSQEHFQQELESIFYSTWQYAGHVSEFPTTGSYKRFAVGSVDLLLVRAADGGINALHNVCRHRGAQLVSEETGTCKRALTCHYHGWAYNHDGSLRGAPKMGEGFDKTQFGLKHAHTEIWNGCVFVHLGEETPIPVRESLADVVWPYADLDRAKVAEVATYEVESNWKICWENALECYHCAINHPELVRVFDQDGDAGGADGGDDYVYFVNPLLGDSLSVTRSGHLESKVLFECTTPLDEARGFFQWHTSTFEMVASPDCVAVMTYTPLAPNRTRITQTFLVPEKAEAGTDYDPGTLFELHKLAREQDNQLCTSVQKGVSNTAYVPGPFNDIYEVENLRFLDVYWKLMADAPGSD</sequence>
<dbReference type="CDD" id="cd03469">
    <property type="entry name" value="Rieske_RO_Alpha_N"/>
    <property type="match status" value="1"/>
</dbReference>
<organism evidence="8 9">
    <name type="scientific">Streptomyces himalayensis subsp. himalayensis</name>
    <dbReference type="NCBI Taxonomy" id="2756131"/>
    <lineage>
        <taxon>Bacteria</taxon>
        <taxon>Bacillati</taxon>
        <taxon>Actinomycetota</taxon>
        <taxon>Actinomycetes</taxon>
        <taxon>Kitasatosporales</taxon>
        <taxon>Streptomycetaceae</taxon>
        <taxon>Streptomyces</taxon>
        <taxon>Streptomyces himalayensis</taxon>
    </lineage>
</organism>
<dbReference type="Gene3D" id="2.102.10.10">
    <property type="entry name" value="Rieske [2Fe-2S] iron-sulphur domain"/>
    <property type="match status" value="1"/>
</dbReference>
<dbReference type="PROSITE" id="PS51296">
    <property type="entry name" value="RIESKE"/>
    <property type="match status" value="1"/>
</dbReference>
<comment type="caution">
    <text evidence="8">The sequence shown here is derived from an EMBL/GenBank/DDBJ whole genome shotgun (WGS) entry which is preliminary data.</text>
</comment>
<dbReference type="GO" id="GO:0004497">
    <property type="term" value="F:monooxygenase activity"/>
    <property type="evidence" value="ECO:0007669"/>
    <property type="project" value="UniProtKB-ARBA"/>
</dbReference>
<gene>
    <name evidence="8" type="ORF">H1D24_31725</name>
</gene>
<dbReference type="PANTHER" id="PTHR43756">
    <property type="entry name" value="CHOLINE MONOOXYGENASE, CHLOROPLASTIC"/>
    <property type="match status" value="1"/>
</dbReference>
<dbReference type="Gene3D" id="3.90.380.10">
    <property type="entry name" value="Naphthalene 1,2-dioxygenase Alpha Subunit, Chain A, domain 1"/>
    <property type="match status" value="2"/>
</dbReference>
<keyword evidence="4" id="KW-0560">Oxidoreductase</keyword>
<dbReference type="GO" id="GO:0016705">
    <property type="term" value="F:oxidoreductase activity, acting on paired donors, with incorporation or reduction of molecular oxygen"/>
    <property type="evidence" value="ECO:0007669"/>
    <property type="project" value="UniProtKB-ARBA"/>
</dbReference>
<keyword evidence="3" id="KW-0479">Metal-binding</keyword>
<dbReference type="SUPFAM" id="SSF50022">
    <property type="entry name" value="ISP domain"/>
    <property type="match status" value="1"/>
</dbReference>
<dbReference type="InterPro" id="IPR017941">
    <property type="entry name" value="Rieske_2Fe-2S"/>
</dbReference>
<dbReference type="Pfam" id="PF00848">
    <property type="entry name" value="Ring_hydroxyl_A"/>
    <property type="match status" value="1"/>
</dbReference>
<name>A0A7W0ICJ6_9ACTN</name>
<feature type="domain" description="Rieske" evidence="7">
    <location>
        <begin position="38"/>
        <end position="144"/>
    </location>
</feature>
<comment type="cofactor">
    <cofactor evidence="1">
        <name>Fe cation</name>
        <dbReference type="ChEBI" id="CHEBI:24875"/>
    </cofactor>
</comment>
<dbReference type="PRINTS" id="PR00090">
    <property type="entry name" value="RNGDIOXGNASE"/>
</dbReference>
<evidence type="ECO:0000256" key="6">
    <source>
        <dbReference type="ARBA" id="ARBA00023014"/>
    </source>
</evidence>
<evidence type="ECO:0000256" key="1">
    <source>
        <dbReference type="ARBA" id="ARBA00001962"/>
    </source>
</evidence>
<proteinExistence type="predicted"/>
<dbReference type="SUPFAM" id="SSF55961">
    <property type="entry name" value="Bet v1-like"/>
    <property type="match status" value="1"/>
</dbReference>
<reference evidence="8 9" key="1">
    <citation type="submission" date="2020-07" db="EMBL/GenBank/DDBJ databases">
        <title>Streptomyces isolated from Indian soil.</title>
        <authorList>
            <person name="Mandal S."/>
            <person name="Maiti P.K."/>
        </authorList>
    </citation>
    <scope>NUCLEOTIDE SEQUENCE [LARGE SCALE GENOMIC DNA]</scope>
    <source>
        <strain evidence="8 9">PSKA28</strain>
    </source>
</reference>
<evidence type="ECO:0000259" key="7">
    <source>
        <dbReference type="PROSITE" id="PS51296"/>
    </source>
</evidence>
<keyword evidence="5" id="KW-0408">Iron</keyword>
<dbReference type="RefSeq" id="WP_181661171.1">
    <property type="nucleotide sequence ID" value="NZ_JACEHE010000026.1"/>
</dbReference>
<dbReference type="GO" id="GO:0005506">
    <property type="term" value="F:iron ion binding"/>
    <property type="evidence" value="ECO:0007669"/>
    <property type="project" value="InterPro"/>
</dbReference>
<dbReference type="GO" id="GO:0051537">
    <property type="term" value="F:2 iron, 2 sulfur cluster binding"/>
    <property type="evidence" value="ECO:0007669"/>
    <property type="project" value="UniProtKB-KW"/>
</dbReference>
<protein>
    <submittedName>
        <fullName evidence="8">Aromatic ring-hydroxylating dioxygenase subunit alpha</fullName>
    </submittedName>
</protein>
<keyword evidence="2" id="KW-0001">2Fe-2S</keyword>
<evidence type="ECO:0000313" key="8">
    <source>
        <dbReference type="EMBL" id="MBA2950239.1"/>
    </source>
</evidence>
<dbReference type="InterPro" id="IPR001663">
    <property type="entry name" value="Rng_hydr_dOase-A"/>
</dbReference>
<evidence type="ECO:0000256" key="4">
    <source>
        <dbReference type="ARBA" id="ARBA00023002"/>
    </source>
</evidence>
<dbReference type="EMBL" id="JACEHE010000026">
    <property type="protein sequence ID" value="MBA2950239.1"/>
    <property type="molecule type" value="Genomic_DNA"/>
</dbReference>
<dbReference type="GO" id="GO:0051213">
    <property type="term" value="F:dioxygenase activity"/>
    <property type="evidence" value="ECO:0007669"/>
    <property type="project" value="UniProtKB-KW"/>
</dbReference>
<evidence type="ECO:0000313" key="9">
    <source>
        <dbReference type="Proteomes" id="UP000545761"/>
    </source>
</evidence>